<dbReference type="EMBL" id="LHXR01000055">
    <property type="protein sequence ID" value="KXA96880.1"/>
    <property type="molecule type" value="Genomic_DNA"/>
</dbReference>
<accession>A0A133URX9</accession>
<sequence length="188" mass="20597">MRRIAEYMEVSALTAPKAKGEDYLETKILVEDELDNLADEMSDYGNTSGKGNFERDASNVRKSDAVLLISLNEPEICLLDCGACGYLKCKDFEIRASKGTVDFDPEAEETEPEFEGPICSWRLLDLGIALGSAAKTASLFNADSRIMYRVGVVAKKMDLIEGEIVVGIPISATGKSIYFDREESTTST</sequence>
<dbReference type="PATRIC" id="fig|1698267.3.peg.1494"/>
<reference evidence="2 3" key="1">
    <citation type="journal article" date="2016" name="Sci. Rep.">
        <title>Metabolic traits of an uncultured archaeal lineage -MSBL1- from brine pools of the Red Sea.</title>
        <authorList>
            <person name="Mwirichia R."/>
            <person name="Alam I."/>
            <person name="Rashid M."/>
            <person name="Vinu M."/>
            <person name="Ba-Alawi W."/>
            <person name="Anthony Kamau A."/>
            <person name="Kamanda Ngugi D."/>
            <person name="Goker M."/>
            <person name="Klenk H.P."/>
            <person name="Bajic V."/>
            <person name="Stingl U."/>
        </authorList>
    </citation>
    <scope>NUCLEOTIDE SEQUENCE [LARGE SCALE GENOMIC DNA]</scope>
    <source>
        <strain evidence="2">SCGC-AAA259I09</strain>
    </source>
</reference>
<protein>
    <recommendedName>
        <fullName evidence="1">DUF2148 domain-containing protein</fullName>
    </recommendedName>
</protein>
<dbReference type="Proteomes" id="UP000070463">
    <property type="component" value="Unassembled WGS sequence"/>
</dbReference>
<gene>
    <name evidence="2" type="ORF">AKJ37_04210</name>
</gene>
<dbReference type="PANTHER" id="PTHR40101">
    <property type="entry name" value="CONSERVED PROTEIN"/>
    <property type="match status" value="1"/>
</dbReference>
<comment type="caution">
    <text evidence="2">The sequence shown here is derived from an EMBL/GenBank/DDBJ whole genome shotgun (WGS) entry which is preliminary data.</text>
</comment>
<dbReference type="InterPro" id="IPR019224">
    <property type="entry name" value="DUF2148"/>
</dbReference>
<evidence type="ECO:0000313" key="2">
    <source>
        <dbReference type="EMBL" id="KXA96880.1"/>
    </source>
</evidence>
<evidence type="ECO:0000259" key="1">
    <source>
        <dbReference type="Pfam" id="PF09918"/>
    </source>
</evidence>
<dbReference type="Pfam" id="PF09918">
    <property type="entry name" value="DUF2148"/>
    <property type="match status" value="1"/>
</dbReference>
<organism evidence="2 3">
    <name type="scientific">candidate division MSBL1 archaeon SCGC-AAA259I09</name>
    <dbReference type="NCBI Taxonomy" id="1698267"/>
    <lineage>
        <taxon>Archaea</taxon>
        <taxon>Methanobacteriati</taxon>
        <taxon>Methanobacteriota</taxon>
        <taxon>candidate division MSBL1</taxon>
    </lineage>
</organism>
<keyword evidence="3" id="KW-1185">Reference proteome</keyword>
<evidence type="ECO:0000313" key="3">
    <source>
        <dbReference type="Proteomes" id="UP000070463"/>
    </source>
</evidence>
<feature type="domain" description="DUF2148" evidence="1">
    <location>
        <begin position="115"/>
        <end position="181"/>
    </location>
</feature>
<name>A0A133URX9_9EURY</name>
<dbReference type="PANTHER" id="PTHR40101:SF1">
    <property type="entry name" value="4FE-4S DOMAIN-CONTAINING PROTEIN"/>
    <property type="match status" value="1"/>
</dbReference>
<proteinExistence type="predicted"/>
<dbReference type="AlphaFoldDB" id="A0A133URX9"/>